<name>A0A8H7ZQ59_9FUNG</name>
<keyword evidence="6" id="KW-0479">Metal-binding</keyword>
<keyword evidence="11" id="KW-0546">Nucleotide metabolism</keyword>
<evidence type="ECO:0000256" key="3">
    <source>
        <dbReference type="ARBA" id="ARBA00011881"/>
    </source>
</evidence>
<keyword evidence="9" id="KW-0067">ATP-binding</keyword>
<evidence type="ECO:0000256" key="1">
    <source>
        <dbReference type="ARBA" id="ARBA00001946"/>
    </source>
</evidence>
<comment type="catalytic activity">
    <reaction evidence="12">
        <text>IMP + H2O = inosine + phosphate</text>
        <dbReference type="Rhea" id="RHEA:27718"/>
        <dbReference type="ChEBI" id="CHEBI:15377"/>
        <dbReference type="ChEBI" id="CHEBI:17596"/>
        <dbReference type="ChEBI" id="CHEBI:43474"/>
        <dbReference type="ChEBI" id="CHEBI:58053"/>
        <dbReference type="EC" id="3.1.3.99"/>
    </reaction>
</comment>
<evidence type="ECO:0000256" key="8">
    <source>
        <dbReference type="ARBA" id="ARBA00022801"/>
    </source>
</evidence>
<dbReference type="PANTHER" id="PTHR28213">
    <property type="entry name" value="IMP-SPECIFIC 5'-NUCLEOTIDASE 1"/>
    <property type="match status" value="1"/>
</dbReference>
<evidence type="ECO:0000256" key="12">
    <source>
        <dbReference type="ARBA" id="ARBA00047413"/>
    </source>
</evidence>
<comment type="caution">
    <text evidence="13">The sequence shown here is derived from an EMBL/GenBank/DDBJ whole genome shotgun (WGS) entry which is preliminary data.</text>
</comment>
<dbReference type="GO" id="GO:0005524">
    <property type="term" value="F:ATP binding"/>
    <property type="evidence" value="ECO:0007669"/>
    <property type="project" value="UniProtKB-KW"/>
</dbReference>
<evidence type="ECO:0000256" key="11">
    <source>
        <dbReference type="ARBA" id="ARBA00023080"/>
    </source>
</evidence>
<dbReference type="AlphaFoldDB" id="A0A8H7ZQ59"/>
<dbReference type="GO" id="GO:0006190">
    <property type="term" value="P:inosine salvage"/>
    <property type="evidence" value="ECO:0007669"/>
    <property type="project" value="InterPro"/>
</dbReference>
<dbReference type="InterPro" id="IPR009453">
    <property type="entry name" value="ISN1"/>
</dbReference>
<dbReference type="EMBL" id="JAEFCI010010159">
    <property type="protein sequence ID" value="KAG5457394.1"/>
    <property type="molecule type" value="Genomic_DNA"/>
</dbReference>
<evidence type="ECO:0000313" key="13">
    <source>
        <dbReference type="EMBL" id="KAG5457394.1"/>
    </source>
</evidence>
<gene>
    <name evidence="13" type="ORF">BJ554DRAFT_2608</name>
</gene>
<evidence type="ECO:0000256" key="10">
    <source>
        <dbReference type="ARBA" id="ARBA00022842"/>
    </source>
</evidence>
<dbReference type="GO" id="GO:0000287">
    <property type="term" value="F:magnesium ion binding"/>
    <property type="evidence" value="ECO:0007669"/>
    <property type="project" value="InterPro"/>
</dbReference>
<comment type="cofactor">
    <cofactor evidence="1">
        <name>Mg(2+)</name>
        <dbReference type="ChEBI" id="CHEBI:18420"/>
    </cofactor>
</comment>
<evidence type="ECO:0000256" key="6">
    <source>
        <dbReference type="ARBA" id="ARBA00022723"/>
    </source>
</evidence>
<keyword evidence="10" id="KW-0460">Magnesium</keyword>
<evidence type="ECO:0000256" key="2">
    <source>
        <dbReference type="ARBA" id="ARBA00005307"/>
    </source>
</evidence>
<dbReference type="GO" id="GO:0008253">
    <property type="term" value="F:5'-nucleotidase activity"/>
    <property type="evidence" value="ECO:0007669"/>
    <property type="project" value="InterPro"/>
</dbReference>
<dbReference type="Proteomes" id="UP000673691">
    <property type="component" value="Unassembled WGS sequence"/>
</dbReference>
<dbReference type="GO" id="GO:0071592">
    <property type="term" value="P:nicotinic acid riboside biosynthetic process"/>
    <property type="evidence" value="ECO:0007669"/>
    <property type="project" value="TreeGrafter"/>
</dbReference>
<evidence type="ECO:0000313" key="14">
    <source>
        <dbReference type="Proteomes" id="UP000673691"/>
    </source>
</evidence>
<proteinExistence type="inferred from homology"/>
<dbReference type="PANTHER" id="PTHR28213:SF1">
    <property type="entry name" value="IMP-SPECIFIC 5'-NUCLEOTIDASE 1"/>
    <property type="match status" value="1"/>
</dbReference>
<keyword evidence="7" id="KW-0547">Nucleotide-binding</keyword>
<dbReference type="Pfam" id="PF06437">
    <property type="entry name" value="ISN1"/>
    <property type="match status" value="1"/>
</dbReference>
<keyword evidence="14" id="KW-1185">Reference proteome</keyword>
<reference evidence="13 14" key="1">
    <citation type="journal article" name="Sci. Rep.">
        <title>Genome-scale phylogenetic analyses confirm Olpidium as the closest living zoosporic fungus to the non-flagellated, terrestrial fungi.</title>
        <authorList>
            <person name="Chang Y."/>
            <person name="Rochon D."/>
            <person name="Sekimoto S."/>
            <person name="Wang Y."/>
            <person name="Chovatia M."/>
            <person name="Sandor L."/>
            <person name="Salamov A."/>
            <person name="Grigoriev I.V."/>
            <person name="Stajich J.E."/>
            <person name="Spatafora J.W."/>
        </authorList>
    </citation>
    <scope>NUCLEOTIDE SEQUENCE [LARGE SCALE GENOMIC DNA]</scope>
    <source>
        <strain evidence="13">S191</strain>
    </source>
</reference>
<organism evidence="13 14">
    <name type="scientific">Olpidium bornovanus</name>
    <dbReference type="NCBI Taxonomy" id="278681"/>
    <lineage>
        <taxon>Eukaryota</taxon>
        <taxon>Fungi</taxon>
        <taxon>Fungi incertae sedis</taxon>
        <taxon>Olpidiomycota</taxon>
        <taxon>Olpidiomycotina</taxon>
        <taxon>Olpidiomycetes</taxon>
        <taxon>Olpidiales</taxon>
        <taxon>Olpidiaceae</taxon>
        <taxon>Olpidium</taxon>
    </lineage>
</organism>
<protein>
    <recommendedName>
        <fullName evidence="5">IMP-specific 5'-nucleotidase 1</fullName>
        <ecNumber evidence="4">3.1.3.99</ecNumber>
    </recommendedName>
</protein>
<feature type="non-terminal residue" evidence="13">
    <location>
        <position position="1"/>
    </location>
</feature>
<evidence type="ECO:0000256" key="7">
    <source>
        <dbReference type="ARBA" id="ARBA00022741"/>
    </source>
</evidence>
<dbReference type="EC" id="3.1.3.99" evidence="4"/>
<evidence type="ECO:0000256" key="9">
    <source>
        <dbReference type="ARBA" id="ARBA00022840"/>
    </source>
</evidence>
<comment type="similarity">
    <text evidence="2">Belongs to the ISN1 family.</text>
</comment>
<comment type="subunit">
    <text evidence="3">Homotetramer.</text>
</comment>
<dbReference type="OrthoDB" id="185373at2759"/>
<evidence type="ECO:0000256" key="5">
    <source>
        <dbReference type="ARBA" id="ARBA00015544"/>
    </source>
</evidence>
<dbReference type="GO" id="GO:0071590">
    <property type="term" value="P:nicotinamide riboside biosynthetic process"/>
    <property type="evidence" value="ECO:0007669"/>
    <property type="project" value="TreeGrafter"/>
</dbReference>
<evidence type="ECO:0000256" key="4">
    <source>
        <dbReference type="ARBA" id="ARBA00012894"/>
    </source>
</evidence>
<accession>A0A8H7ZQ59</accession>
<keyword evidence="8" id="KW-0378">Hydrolase</keyword>
<dbReference type="GO" id="GO:0009117">
    <property type="term" value="P:nucleotide metabolic process"/>
    <property type="evidence" value="ECO:0007669"/>
    <property type="project" value="UniProtKB-KW"/>
</dbReference>
<sequence length="174" mass="19698">HKRDDFIEFLKSTLLTPFVLHAKPRDISDGDRLSDTTKQLSRENFMDDNLKRYAETMQNVEALVDEHIVMQSKGTPHHSRLKRLVPSVGVFFTPLPLREAFLNANKKYSISARRSVPPRCAPFERPLLPPSFNDIRRILNTAQVLAVAPQLKLITFAPTSANHARSSGRKGAKL</sequence>